<sequence length="156" mass="17968">MDKRTAIIGFLESISESLQLLEDDFYLIGSGALVMERIEIDKVNDIDLLTSERDADKLKKIWNDKLSQGYIPADGQLFKSNFGRFRFNTFDLEVMGDLAVNTQNGWHNLRINEYLTVNIAGLSLRIPTLLEQYRVFKLFGRPKDLHKAQLIKNSDQ</sequence>
<proteinExistence type="predicted"/>
<dbReference type="STRING" id="929556.Solca_0496"/>
<dbReference type="KEGG" id="scn:Solca_0496"/>
<dbReference type="InterPro" id="IPR043519">
    <property type="entry name" value="NT_sf"/>
</dbReference>
<name>H8KXV2_SOLCM</name>
<reference evidence="1" key="1">
    <citation type="submission" date="2012-02" db="EMBL/GenBank/DDBJ databases">
        <title>The complete genome of Solitalea canadensis DSM 3403.</title>
        <authorList>
            <consortium name="US DOE Joint Genome Institute (JGI-PGF)"/>
            <person name="Lucas S."/>
            <person name="Copeland A."/>
            <person name="Lapidus A."/>
            <person name="Glavina del Rio T."/>
            <person name="Dalin E."/>
            <person name="Tice H."/>
            <person name="Bruce D."/>
            <person name="Goodwin L."/>
            <person name="Pitluck S."/>
            <person name="Peters L."/>
            <person name="Ovchinnikova G."/>
            <person name="Lu M."/>
            <person name="Kyrpides N."/>
            <person name="Mavromatis K."/>
            <person name="Ivanova N."/>
            <person name="Brettin T."/>
            <person name="Detter J.C."/>
            <person name="Han C."/>
            <person name="Larimer F."/>
            <person name="Land M."/>
            <person name="Hauser L."/>
            <person name="Markowitz V."/>
            <person name="Cheng J.-F."/>
            <person name="Hugenholtz P."/>
            <person name="Woyke T."/>
            <person name="Wu D."/>
            <person name="Spring S."/>
            <person name="Schroeder M."/>
            <person name="Kopitz M."/>
            <person name="Brambilla E."/>
            <person name="Klenk H.-P."/>
            <person name="Eisen J.A."/>
        </authorList>
    </citation>
    <scope>NUCLEOTIDE SEQUENCE</scope>
    <source>
        <strain evidence="1">DSM 3403</strain>
    </source>
</reference>
<protein>
    <submittedName>
        <fullName evidence="1">Uncharacterized protein</fullName>
    </submittedName>
</protein>
<dbReference type="EMBL" id="CP003349">
    <property type="protein sequence ID" value="AFD05628.1"/>
    <property type="molecule type" value="Genomic_DNA"/>
</dbReference>
<dbReference type="Proteomes" id="UP000007590">
    <property type="component" value="Chromosome"/>
</dbReference>
<dbReference type="SUPFAM" id="SSF81301">
    <property type="entry name" value="Nucleotidyltransferase"/>
    <property type="match status" value="1"/>
</dbReference>
<dbReference type="eggNOG" id="ENOG5032ZDJ">
    <property type="taxonomic scope" value="Bacteria"/>
</dbReference>
<keyword evidence="2" id="KW-1185">Reference proteome</keyword>
<dbReference type="Gene3D" id="3.30.460.40">
    <property type="match status" value="1"/>
</dbReference>
<evidence type="ECO:0000313" key="1">
    <source>
        <dbReference type="EMBL" id="AFD05628.1"/>
    </source>
</evidence>
<organism evidence="1 2">
    <name type="scientific">Solitalea canadensis (strain ATCC 29591 / DSM 3403 / JCM 21819 / LMG 8368 / NBRC 15130 / NCIMB 12057 / USAM 9D)</name>
    <name type="common">Flexibacter canadensis</name>
    <dbReference type="NCBI Taxonomy" id="929556"/>
    <lineage>
        <taxon>Bacteria</taxon>
        <taxon>Pseudomonadati</taxon>
        <taxon>Bacteroidota</taxon>
        <taxon>Sphingobacteriia</taxon>
        <taxon>Sphingobacteriales</taxon>
        <taxon>Sphingobacteriaceae</taxon>
        <taxon>Solitalea</taxon>
    </lineage>
</organism>
<gene>
    <name evidence="1" type="ordered locus">Solca_0496</name>
</gene>
<accession>H8KXV2</accession>
<dbReference type="AlphaFoldDB" id="H8KXV2"/>
<dbReference type="HOGENOM" id="CLU_137865_0_0_10"/>
<dbReference type="OrthoDB" id="8447821at2"/>
<dbReference type="RefSeq" id="WP_014678856.1">
    <property type="nucleotide sequence ID" value="NC_017770.1"/>
</dbReference>
<evidence type="ECO:0000313" key="2">
    <source>
        <dbReference type="Proteomes" id="UP000007590"/>
    </source>
</evidence>